<dbReference type="GO" id="GO:0016491">
    <property type="term" value="F:oxidoreductase activity"/>
    <property type="evidence" value="ECO:0007669"/>
    <property type="project" value="UniProtKB-KW"/>
</dbReference>
<protein>
    <submittedName>
        <fullName evidence="2">Uncharacterized protein</fullName>
    </submittedName>
</protein>
<name>A0AAV2S9S1_MEGNR</name>
<dbReference type="Proteomes" id="UP001497623">
    <property type="component" value="Unassembled WGS sequence"/>
</dbReference>
<dbReference type="InterPro" id="IPR020904">
    <property type="entry name" value="Sc_DH/Rdtase_CS"/>
</dbReference>
<keyword evidence="1" id="KW-0560">Oxidoreductase</keyword>
<organism evidence="2 3">
    <name type="scientific">Meganyctiphanes norvegica</name>
    <name type="common">Northern krill</name>
    <name type="synonym">Thysanopoda norvegica</name>
    <dbReference type="NCBI Taxonomy" id="48144"/>
    <lineage>
        <taxon>Eukaryota</taxon>
        <taxon>Metazoa</taxon>
        <taxon>Ecdysozoa</taxon>
        <taxon>Arthropoda</taxon>
        <taxon>Crustacea</taxon>
        <taxon>Multicrustacea</taxon>
        <taxon>Malacostraca</taxon>
        <taxon>Eumalacostraca</taxon>
        <taxon>Eucarida</taxon>
        <taxon>Euphausiacea</taxon>
        <taxon>Euphausiidae</taxon>
        <taxon>Meganyctiphanes</taxon>
    </lineage>
</organism>
<dbReference type="Pfam" id="PF13561">
    <property type="entry name" value="adh_short_C2"/>
    <property type="match status" value="1"/>
</dbReference>
<keyword evidence="3" id="KW-1185">Reference proteome</keyword>
<dbReference type="PANTHER" id="PTHR43975">
    <property type="entry name" value="ZGC:101858"/>
    <property type="match status" value="1"/>
</dbReference>
<dbReference type="PANTHER" id="PTHR43975:SF5">
    <property type="entry name" value="PUTATIVE-RELATED"/>
    <property type="match status" value="1"/>
</dbReference>
<dbReference type="PRINTS" id="PR00081">
    <property type="entry name" value="GDHRDH"/>
</dbReference>
<evidence type="ECO:0000313" key="2">
    <source>
        <dbReference type="EMBL" id="CAL4166714.1"/>
    </source>
</evidence>
<feature type="non-terminal residue" evidence="2">
    <location>
        <position position="259"/>
    </location>
</feature>
<dbReference type="SUPFAM" id="SSF51735">
    <property type="entry name" value="NAD(P)-binding Rossmann-fold domains"/>
    <property type="match status" value="1"/>
</dbReference>
<evidence type="ECO:0000256" key="1">
    <source>
        <dbReference type="ARBA" id="ARBA00023002"/>
    </source>
</evidence>
<gene>
    <name evidence="2" type="ORF">MNOR_LOCUS33494</name>
</gene>
<sequence>MTAAIHITSFIDASSRHLAMRCDLTKSKQTMHTDIIKKVLDYIKIAITYKISVTEWPKKILTVQGDLAKDEDCHRVVSETVAHFGQLDILVNSAGILLSGGIETISMEDYDRQMNVNTRSPFLMTKLSLPHLLKTKGNIVNISSVTGTRAFPNVVSYCMSKAALDQLTRTVALEVAERGVRVNAVNPGVIVTECHKRGGMSEEAYAKFLEHGKSTHAMGRVGQVEEVASAVVFLASDQSSFITGVTLPVDGGRSIMCPR</sequence>
<dbReference type="PROSITE" id="PS00061">
    <property type="entry name" value="ADH_SHORT"/>
    <property type="match status" value="1"/>
</dbReference>
<dbReference type="EMBL" id="CAXKWB010048514">
    <property type="protein sequence ID" value="CAL4166714.1"/>
    <property type="molecule type" value="Genomic_DNA"/>
</dbReference>
<comment type="caution">
    <text evidence="2">The sequence shown here is derived from an EMBL/GenBank/DDBJ whole genome shotgun (WGS) entry which is preliminary data.</text>
</comment>
<accession>A0AAV2S9S1</accession>
<dbReference type="InterPro" id="IPR002347">
    <property type="entry name" value="SDR_fam"/>
</dbReference>
<evidence type="ECO:0000313" key="3">
    <source>
        <dbReference type="Proteomes" id="UP001497623"/>
    </source>
</evidence>
<dbReference type="InterPro" id="IPR036291">
    <property type="entry name" value="NAD(P)-bd_dom_sf"/>
</dbReference>
<dbReference type="AlphaFoldDB" id="A0AAV2S9S1"/>
<reference evidence="2 3" key="1">
    <citation type="submission" date="2024-05" db="EMBL/GenBank/DDBJ databases">
        <authorList>
            <person name="Wallberg A."/>
        </authorList>
    </citation>
    <scope>NUCLEOTIDE SEQUENCE [LARGE SCALE GENOMIC DNA]</scope>
</reference>
<dbReference type="Gene3D" id="3.40.50.720">
    <property type="entry name" value="NAD(P)-binding Rossmann-like Domain"/>
    <property type="match status" value="1"/>
</dbReference>
<dbReference type="PRINTS" id="PR00080">
    <property type="entry name" value="SDRFAMILY"/>
</dbReference>
<dbReference type="FunFam" id="3.40.50.720:FF:000084">
    <property type="entry name" value="Short-chain dehydrogenase reductase"/>
    <property type="match status" value="1"/>
</dbReference>
<proteinExistence type="predicted"/>